<feature type="compositionally biased region" description="Basic and acidic residues" evidence="1">
    <location>
        <begin position="1"/>
        <end position="19"/>
    </location>
</feature>
<keyword evidence="3" id="KW-1185">Reference proteome</keyword>
<reference evidence="3" key="1">
    <citation type="journal article" date="2018" name="Nat. Microbiol.">
        <title>Leveraging single-cell genomics to expand the fungal tree of life.</title>
        <authorList>
            <person name="Ahrendt S.R."/>
            <person name="Quandt C.A."/>
            <person name="Ciobanu D."/>
            <person name="Clum A."/>
            <person name="Salamov A."/>
            <person name="Andreopoulos B."/>
            <person name="Cheng J.F."/>
            <person name="Woyke T."/>
            <person name="Pelin A."/>
            <person name="Henrissat B."/>
            <person name="Reynolds N.K."/>
            <person name="Benny G.L."/>
            <person name="Smith M.E."/>
            <person name="James T.Y."/>
            <person name="Grigoriev I.V."/>
        </authorList>
    </citation>
    <scope>NUCLEOTIDE SEQUENCE [LARGE SCALE GENOMIC DNA]</scope>
</reference>
<dbReference type="EMBL" id="KZ995948">
    <property type="protein sequence ID" value="RKO89684.1"/>
    <property type="molecule type" value="Genomic_DNA"/>
</dbReference>
<accession>A0A4P9WB32</accession>
<name>A0A4P9WB32_9FUNG</name>
<gene>
    <name evidence="2" type="ORF">BDK51DRAFT_44622</name>
</gene>
<sequence length="267" mass="29127">MSQSLEKREKLQVADDRSADAGGLHWNRGIDDNALELEQCKQSSLDLEADQDKTRLPEETAEIGRRTIRTSSPLLPPSTLCSVTDTLLASHWGRRRAAATTTCTTVDLTVESTCCASRRRGPRPADHGHAGVHALLLEDLPPHFPAYRQVEEDWGVVGGGRASALARSQTFISGGVGAACRRVTGYPLSIHFVEEKKKPPKRSFLISPRWKAARNAVGMNPSTRVIPPFHSRPRYAPGRMGDGVEGVVKAACASREFLGRKESRSPA</sequence>
<protein>
    <submittedName>
        <fullName evidence="2">Uncharacterized protein</fullName>
    </submittedName>
</protein>
<dbReference type="AlphaFoldDB" id="A0A4P9WB32"/>
<dbReference type="Proteomes" id="UP000269721">
    <property type="component" value="Unassembled WGS sequence"/>
</dbReference>
<evidence type="ECO:0000256" key="1">
    <source>
        <dbReference type="SAM" id="MobiDB-lite"/>
    </source>
</evidence>
<organism evidence="2 3">
    <name type="scientific">Blyttiomyces helicus</name>
    <dbReference type="NCBI Taxonomy" id="388810"/>
    <lineage>
        <taxon>Eukaryota</taxon>
        <taxon>Fungi</taxon>
        <taxon>Fungi incertae sedis</taxon>
        <taxon>Chytridiomycota</taxon>
        <taxon>Chytridiomycota incertae sedis</taxon>
        <taxon>Chytridiomycetes</taxon>
        <taxon>Chytridiomycetes incertae sedis</taxon>
        <taxon>Blyttiomyces</taxon>
    </lineage>
</organism>
<evidence type="ECO:0000313" key="2">
    <source>
        <dbReference type="EMBL" id="RKO89684.1"/>
    </source>
</evidence>
<feature type="region of interest" description="Disordered" evidence="1">
    <location>
        <begin position="1"/>
        <end position="25"/>
    </location>
</feature>
<evidence type="ECO:0000313" key="3">
    <source>
        <dbReference type="Proteomes" id="UP000269721"/>
    </source>
</evidence>
<proteinExistence type="predicted"/>